<protein>
    <recommendedName>
        <fullName evidence="10">ABC transporter domain-containing protein</fullName>
    </recommendedName>
</protein>
<evidence type="ECO:0000256" key="6">
    <source>
        <dbReference type="ARBA" id="ARBA00022741"/>
    </source>
</evidence>
<evidence type="ECO:0000256" key="5">
    <source>
        <dbReference type="ARBA" id="ARBA00022519"/>
    </source>
</evidence>
<dbReference type="Proteomes" id="UP000054537">
    <property type="component" value="Unassembled WGS sequence"/>
</dbReference>
<dbReference type="InterPro" id="IPR003439">
    <property type="entry name" value="ABC_transporter-like_ATP-bd"/>
</dbReference>
<dbReference type="PROSITE" id="PS50893">
    <property type="entry name" value="ABC_TRANSPORTER_2"/>
    <property type="match status" value="1"/>
</dbReference>
<gene>
    <name evidence="11" type="ORF">MB27_08455</name>
</gene>
<sequence>MEQAAVRVTGLSLQGGGGALLAGVDLVCRAGERVALVGASGSGKSLTAKAVLGVLPPGLTAEGSVRIAGTEVLGVPCARRAPDRRPAAVLQDSALALHPLVTVGEQIALPLPGRLRRADTRRRVRDLLASVGLPDQIAERYPGQLSGGQRQRACLALALAAQPPLLVADEPTTALDVITQAAIVSLLKDRTGRPDGPALLFITHDLAVAAGLCTRIVVMHGGRVIENGPILDVLREPRHERTRELVGAARSAAA</sequence>
<organism evidence="11 12">
    <name type="scientific">Actinoplanes utahensis</name>
    <dbReference type="NCBI Taxonomy" id="1869"/>
    <lineage>
        <taxon>Bacteria</taxon>
        <taxon>Bacillati</taxon>
        <taxon>Actinomycetota</taxon>
        <taxon>Actinomycetes</taxon>
        <taxon>Micromonosporales</taxon>
        <taxon>Micromonosporaceae</taxon>
        <taxon>Actinoplanes</taxon>
    </lineage>
</organism>
<dbReference type="eggNOG" id="COG0444">
    <property type="taxonomic scope" value="Bacteria"/>
</dbReference>
<feature type="domain" description="ABC transporter" evidence="10">
    <location>
        <begin position="6"/>
        <end position="246"/>
    </location>
</feature>
<dbReference type="RefSeq" id="WP_043523618.1">
    <property type="nucleotide sequence ID" value="NZ_BAABKU010000026.1"/>
</dbReference>
<comment type="subcellular location">
    <subcellularLocation>
        <location evidence="1">Cell membrane</location>
        <topology evidence="1">Peripheral membrane protein</topology>
    </subcellularLocation>
</comment>
<dbReference type="InterPro" id="IPR027417">
    <property type="entry name" value="P-loop_NTPase"/>
</dbReference>
<accession>A0A0A6UQY1</accession>
<dbReference type="EMBL" id="JRTT01000008">
    <property type="protein sequence ID" value="KHD77816.1"/>
    <property type="molecule type" value="Genomic_DNA"/>
</dbReference>
<dbReference type="PANTHER" id="PTHR43297:SF14">
    <property type="entry name" value="ATPASE AAA-TYPE CORE DOMAIN-CONTAINING PROTEIN"/>
    <property type="match status" value="1"/>
</dbReference>
<evidence type="ECO:0000313" key="12">
    <source>
        <dbReference type="Proteomes" id="UP000054537"/>
    </source>
</evidence>
<reference evidence="11 12" key="1">
    <citation type="submission" date="2014-10" db="EMBL/GenBank/DDBJ databases">
        <title>Draft genome sequence of Actinoplanes utahensis NRRL 12052.</title>
        <authorList>
            <person name="Velasco-Bucheli B."/>
            <person name="del Cerro C."/>
            <person name="Hormigo D."/>
            <person name="Garcia J.L."/>
            <person name="Acebal C."/>
            <person name="Arroyo M."/>
            <person name="de la Mata I."/>
        </authorList>
    </citation>
    <scope>NUCLEOTIDE SEQUENCE [LARGE SCALE GENOMIC DNA]</scope>
    <source>
        <strain evidence="11 12">NRRL 12052</strain>
    </source>
</reference>
<evidence type="ECO:0000313" key="11">
    <source>
        <dbReference type="EMBL" id="KHD77816.1"/>
    </source>
</evidence>
<dbReference type="GO" id="GO:0016887">
    <property type="term" value="F:ATP hydrolysis activity"/>
    <property type="evidence" value="ECO:0007669"/>
    <property type="project" value="InterPro"/>
</dbReference>
<evidence type="ECO:0000259" key="10">
    <source>
        <dbReference type="PROSITE" id="PS50893"/>
    </source>
</evidence>
<keyword evidence="3" id="KW-0813">Transport</keyword>
<evidence type="ECO:0000256" key="7">
    <source>
        <dbReference type="ARBA" id="ARBA00022840"/>
    </source>
</evidence>
<keyword evidence="5" id="KW-0997">Cell inner membrane</keyword>
<evidence type="ECO:0000256" key="1">
    <source>
        <dbReference type="ARBA" id="ARBA00004202"/>
    </source>
</evidence>
<dbReference type="InterPro" id="IPR003593">
    <property type="entry name" value="AAA+_ATPase"/>
</dbReference>
<proteinExistence type="inferred from homology"/>
<evidence type="ECO:0000256" key="4">
    <source>
        <dbReference type="ARBA" id="ARBA00022475"/>
    </source>
</evidence>
<dbReference type="AlphaFoldDB" id="A0A0A6UQY1"/>
<evidence type="ECO:0000256" key="8">
    <source>
        <dbReference type="ARBA" id="ARBA00022967"/>
    </source>
</evidence>
<keyword evidence="12" id="KW-1185">Reference proteome</keyword>
<dbReference type="GO" id="GO:0005886">
    <property type="term" value="C:plasma membrane"/>
    <property type="evidence" value="ECO:0007669"/>
    <property type="project" value="UniProtKB-SubCell"/>
</dbReference>
<keyword evidence="7" id="KW-0067">ATP-binding</keyword>
<name>A0A0A6UQY1_ACTUT</name>
<comment type="caution">
    <text evidence="11">The sequence shown here is derived from an EMBL/GenBank/DDBJ whole genome shotgun (WGS) entry which is preliminary data.</text>
</comment>
<dbReference type="SMART" id="SM00382">
    <property type="entry name" value="AAA"/>
    <property type="match status" value="1"/>
</dbReference>
<dbReference type="GO" id="GO:0005524">
    <property type="term" value="F:ATP binding"/>
    <property type="evidence" value="ECO:0007669"/>
    <property type="project" value="UniProtKB-KW"/>
</dbReference>
<comment type="similarity">
    <text evidence="2">Belongs to the ABC transporter superfamily.</text>
</comment>
<keyword evidence="8" id="KW-1278">Translocase</keyword>
<evidence type="ECO:0000256" key="3">
    <source>
        <dbReference type="ARBA" id="ARBA00022448"/>
    </source>
</evidence>
<dbReference type="PANTHER" id="PTHR43297">
    <property type="entry name" value="OLIGOPEPTIDE TRANSPORT ATP-BINDING PROTEIN APPD"/>
    <property type="match status" value="1"/>
</dbReference>
<keyword evidence="4" id="KW-1003">Cell membrane</keyword>
<dbReference type="InterPro" id="IPR017871">
    <property type="entry name" value="ABC_transporter-like_CS"/>
</dbReference>
<dbReference type="PROSITE" id="PS00211">
    <property type="entry name" value="ABC_TRANSPORTER_1"/>
    <property type="match status" value="1"/>
</dbReference>
<keyword evidence="9" id="KW-0472">Membrane</keyword>
<dbReference type="InterPro" id="IPR050388">
    <property type="entry name" value="ABC_Ni/Peptide_Import"/>
</dbReference>
<dbReference type="OrthoDB" id="8481147at2"/>
<dbReference type="SUPFAM" id="SSF52540">
    <property type="entry name" value="P-loop containing nucleoside triphosphate hydrolases"/>
    <property type="match status" value="1"/>
</dbReference>
<keyword evidence="6" id="KW-0547">Nucleotide-binding</keyword>
<dbReference type="Pfam" id="PF00005">
    <property type="entry name" value="ABC_tran"/>
    <property type="match status" value="1"/>
</dbReference>
<evidence type="ECO:0000256" key="9">
    <source>
        <dbReference type="ARBA" id="ARBA00023136"/>
    </source>
</evidence>
<dbReference type="STRING" id="1869.MB27_08455"/>
<evidence type="ECO:0000256" key="2">
    <source>
        <dbReference type="ARBA" id="ARBA00005417"/>
    </source>
</evidence>
<dbReference type="Gene3D" id="3.40.50.300">
    <property type="entry name" value="P-loop containing nucleotide triphosphate hydrolases"/>
    <property type="match status" value="1"/>
</dbReference>